<feature type="transmembrane region" description="Helical" evidence="1">
    <location>
        <begin position="84"/>
        <end position="101"/>
    </location>
</feature>
<reference evidence="4" key="2">
    <citation type="submission" date="2015-04" db="EMBL/GenBank/DDBJ databases">
        <title>Complete genome sequence of Salinicoccus halodurans strain H3B36, isolated from the Qaidam basin of China.</title>
        <authorList>
            <person name="Ma Y."/>
            <person name="Jiang K."/>
            <person name="Xue Y."/>
        </authorList>
    </citation>
    <scope>NUCLEOTIDE SEQUENCE [LARGE SCALE GENOMIC DNA]</scope>
    <source>
        <strain evidence="4">H3B36</strain>
    </source>
</reference>
<keyword evidence="1" id="KW-1133">Transmembrane helix</keyword>
<proteinExistence type="predicted"/>
<feature type="transmembrane region" description="Helical" evidence="1">
    <location>
        <begin position="221"/>
        <end position="240"/>
    </location>
</feature>
<evidence type="ECO:0000313" key="5">
    <source>
        <dbReference type="Proteomes" id="UP000183090"/>
    </source>
</evidence>
<protein>
    <submittedName>
        <fullName evidence="3">Uncharacterized protein</fullName>
    </submittedName>
</protein>
<gene>
    <name evidence="2" type="ORF">AAT16_08985</name>
    <name evidence="3" type="ORF">SAMN05216235_2694</name>
</gene>
<evidence type="ECO:0000313" key="4">
    <source>
        <dbReference type="Proteomes" id="UP000034029"/>
    </source>
</evidence>
<feature type="transmembrane region" description="Helical" evidence="1">
    <location>
        <begin position="59"/>
        <end position="78"/>
    </location>
</feature>
<keyword evidence="4" id="KW-1185">Reference proteome</keyword>
<sequence>MNFKNILAVLLFFACAFPYISLIDTPFDTQPYALMLSTLIVILFFFAEKQVRVSRYIVLYGFFALYATLIFMFSHPSLDGIRSLVGYVSVFVIAFGSYLTFKYVKSRTLNIVIISWFLFGLIQLVISKDFGSSILPRLSTSESRGITSLAVEPSFYSIMCLFFFLYNDYFKSAGKLSNKKYWFNNSLLIIQIFISQAAIGVMILVFYLVLRAVSKGEFFKAFASILGVFTTLTFFIWIVLSNHSLLTTRAGSLIYMTVHDPMYIINNDGSVTDRLAHILISFISIFHNFGLGFGFGTWTENAFEEIGKNYSFIVELSSVNLTLGGRVMSGWGTVLYELGIIGLLFIIIYFFIIMRGYKKTKGKMKQFILYSGVTIAFIMMNAVPISLPIFCYSIGFLAYIGNNYYQEEKQLETSQ</sequence>
<evidence type="ECO:0000256" key="1">
    <source>
        <dbReference type="SAM" id="Phobius"/>
    </source>
</evidence>
<dbReference type="Proteomes" id="UP000183090">
    <property type="component" value="Unassembled WGS sequence"/>
</dbReference>
<feature type="transmembrane region" description="Helical" evidence="1">
    <location>
        <begin position="367"/>
        <end position="400"/>
    </location>
</feature>
<dbReference type="PROSITE" id="PS51257">
    <property type="entry name" value="PROKAR_LIPOPROTEIN"/>
    <property type="match status" value="1"/>
</dbReference>
<dbReference type="Proteomes" id="UP000034029">
    <property type="component" value="Chromosome"/>
</dbReference>
<organism evidence="3 5">
    <name type="scientific">Salinicoccus halodurans</name>
    <dbReference type="NCBI Taxonomy" id="407035"/>
    <lineage>
        <taxon>Bacteria</taxon>
        <taxon>Bacillati</taxon>
        <taxon>Bacillota</taxon>
        <taxon>Bacilli</taxon>
        <taxon>Bacillales</taxon>
        <taxon>Staphylococcaceae</taxon>
        <taxon>Salinicoccus</taxon>
    </lineage>
</organism>
<feature type="transmembrane region" description="Helical" evidence="1">
    <location>
        <begin position="32"/>
        <end position="47"/>
    </location>
</feature>
<dbReference type="RefSeq" id="WP_046790537.1">
    <property type="nucleotide sequence ID" value="NZ_CP011366.1"/>
</dbReference>
<feature type="transmembrane region" description="Helical" evidence="1">
    <location>
        <begin position="275"/>
        <end position="295"/>
    </location>
</feature>
<dbReference type="OrthoDB" id="7063280at2"/>
<feature type="transmembrane region" description="Helical" evidence="1">
    <location>
        <begin position="108"/>
        <end position="126"/>
    </location>
</feature>
<reference evidence="2 4" key="1">
    <citation type="journal article" date="2015" name="Int. J. Syst. Evol. Microbiol.">
        <title>Complete genome sequence of Salinicoccus halodurans H3B36, isolated from the Qaidam Basin in China.</title>
        <authorList>
            <person name="Jiang K."/>
            <person name="Xue Y."/>
            <person name="Ma Y."/>
        </authorList>
    </citation>
    <scope>NUCLEOTIDE SEQUENCE [LARGE SCALE GENOMIC DNA]</scope>
    <source>
        <strain evidence="2 4">H3B36</strain>
    </source>
</reference>
<name>A0A0F7D4J7_9STAP</name>
<feature type="transmembrane region" description="Helical" evidence="1">
    <location>
        <begin position="334"/>
        <end position="355"/>
    </location>
</feature>
<keyword evidence="1" id="KW-0812">Transmembrane</keyword>
<dbReference type="EMBL" id="CP011366">
    <property type="protein sequence ID" value="AKG74355.1"/>
    <property type="molecule type" value="Genomic_DNA"/>
</dbReference>
<dbReference type="AlphaFoldDB" id="A0A0F7D4J7"/>
<dbReference type="KEGG" id="shv:AAT16_08985"/>
<evidence type="ECO:0000313" key="3">
    <source>
        <dbReference type="EMBL" id="SFK94919.1"/>
    </source>
</evidence>
<feature type="transmembrane region" description="Helical" evidence="1">
    <location>
        <begin position="146"/>
        <end position="166"/>
    </location>
</feature>
<reference evidence="3 5" key="3">
    <citation type="submission" date="2016-10" db="EMBL/GenBank/DDBJ databases">
        <authorList>
            <person name="Varghese N."/>
            <person name="Submissions S."/>
        </authorList>
    </citation>
    <scope>NUCLEOTIDE SEQUENCE [LARGE SCALE GENOMIC DNA]</scope>
    <source>
        <strain evidence="3 5">CGMCC 1.6501</strain>
    </source>
</reference>
<dbReference type="EMBL" id="FOTB01000006">
    <property type="protein sequence ID" value="SFK94919.1"/>
    <property type="molecule type" value="Genomic_DNA"/>
</dbReference>
<accession>A0A0F7D4J7</accession>
<keyword evidence="1" id="KW-0472">Membrane</keyword>
<feature type="transmembrane region" description="Helical" evidence="1">
    <location>
        <begin position="187"/>
        <end position="209"/>
    </location>
</feature>
<evidence type="ECO:0000313" key="2">
    <source>
        <dbReference type="EMBL" id="AKG74355.1"/>
    </source>
</evidence>